<sequence length="600" mass="65093">MTGAGAGATGSEAELLPISSAASAFQKFRPTSHFLAPRGWMNDPAGPTYDAETGLHHLFYQWNPRGSTWGNMSWGHATSTSLAGPWRHDNAIDGANEHQAVLAPEAPYDCEGIFTGCVVPHGPNGEQGIMTALYTAVSALPIHFTRQYQRGCEKLAMATSLDKGKSWSRSPLSPILPGPPDGIDVLSWRDPFVSPWPEMDSLLSAEKPHYYGMIAGSVPSVGPRIFLYQIPMDDLSSWTFITTLGEYCVNASLPGMPWCGELGANWEVGMFFRLPHSDGSSRVTQYLLLNVEGCKKAQPARHPMWVATTFVKDSVSGLPKMVAHASGLLDEGCAYAASAFHDAPTGRRMMWSWITEDDLPESYYDAQGWSGLMALPRELHQLELSNVIGALHSPLSAIGSIQSVPSNAVPGTCTVSTLGIRVAQEVERLRKGAQRRHESGVIRFDSANGTAFRLLDVASRSWELSTEVEVASGTEEVGLSVAHNQDGTKCTTVAFRPSEERLIVDRTRSTSASHGIKTAPIVSPLTLFTFSSTNGDITTEKLRLRIFCDNSVLQIFANDRLALATRIYPDDPSCVLLSAFARGPANFTNLDVWEGLASAF</sequence>
<reference evidence="7 8" key="1">
    <citation type="submission" date="2014-09" db="EMBL/GenBank/DDBJ databases">
        <authorList>
            <person name="Magalhaes I.L.F."/>
            <person name="Oliveira U."/>
            <person name="Santos F.R."/>
            <person name="Vidigal T.H.D.A."/>
            <person name="Brescovit A.D."/>
            <person name="Santos A.J."/>
        </authorList>
    </citation>
    <scope>NUCLEOTIDE SEQUENCE [LARGE SCALE GENOMIC DNA]</scope>
</reference>
<name>A0A0P1B919_9BASI</name>
<feature type="domain" description="Glycosyl hydrolase family 32 N-terminal" evidence="5">
    <location>
        <begin position="33"/>
        <end position="380"/>
    </location>
</feature>
<dbReference type="SUPFAM" id="SSF75005">
    <property type="entry name" value="Arabinanase/levansucrase/invertase"/>
    <property type="match status" value="1"/>
</dbReference>
<evidence type="ECO:0000259" key="5">
    <source>
        <dbReference type="Pfam" id="PF00251"/>
    </source>
</evidence>
<dbReference type="OrthoDB" id="202537at2759"/>
<dbReference type="InterPro" id="IPR001362">
    <property type="entry name" value="Glyco_hydro_32"/>
</dbReference>
<dbReference type="GO" id="GO:0005737">
    <property type="term" value="C:cytoplasm"/>
    <property type="evidence" value="ECO:0007669"/>
    <property type="project" value="TreeGrafter"/>
</dbReference>
<protein>
    <submittedName>
        <fullName evidence="7">Beta-fructofuranosidase (Invertase)</fullName>
    </submittedName>
</protein>
<dbReference type="GO" id="GO:0004575">
    <property type="term" value="F:sucrose alpha-glucosidase activity"/>
    <property type="evidence" value="ECO:0007669"/>
    <property type="project" value="TreeGrafter"/>
</dbReference>
<keyword evidence="8" id="KW-1185">Reference proteome</keyword>
<dbReference type="PANTHER" id="PTHR42800:SF3">
    <property type="entry name" value="GLYCOSYL HYDROLASE FAMILY 32 N-TERMINAL DOMAIN-CONTAINING PROTEIN"/>
    <property type="match status" value="1"/>
</dbReference>
<accession>A0A0P1B919</accession>
<evidence type="ECO:0000256" key="2">
    <source>
        <dbReference type="ARBA" id="ARBA00022801"/>
    </source>
</evidence>
<dbReference type="SUPFAM" id="SSF49899">
    <property type="entry name" value="Concanavalin A-like lectins/glucanases"/>
    <property type="match status" value="1"/>
</dbReference>
<evidence type="ECO:0000256" key="4">
    <source>
        <dbReference type="RuleBase" id="RU362110"/>
    </source>
</evidence>
<evidence type="ECO:0000313" key="7">
    <source>
        <dbReference type="EMBL" id="CEH11804.1"/>
    </source>
</evidence>
<dbReference type="InterPro" id="IPR023296">
    <property type="entry name" value="Glyco_hydro_beta-prop_sf"/>
</dbReference>
<dbReference type="STRING" id="401625.A0A0P1B919"/>
<dbReference type="InterPro" id="IPR013148">
    <property type="entry name" value="Glyco_hydro_32_N"/>
</dbReference>
<dbReference type="Pfam" id="PF00251">
    <property type="entry name" value="Glyco_hydro_32N"/>
    <property type="match status" value="1"/>
</dbReference>
<evidence type="ECO:0000256" key="1">
    <source>
        <dbReference type="ARBA" id="ARBA00009902"/>
    </source>
</evidence>
<comment type="similarity">
    <text evidence="1 4">Belongs to the glycosyl hydrolase 32 family.</text>
</comment>
<organism evidence="7 8">
    <name type="scientific">Ceraceosorus bombacis</name>
    <dbReference type="NCBI Taxonomy" id="401625"/>
    <lineage>
        <taxon>Eukaryota</taxon>
        <taxon>Fungi</taxon>
        <taxon>Dikarya</taxon>
        <taxon>Basidiomycota</taxon>
        <taxon>Ustilaginomycotina</taxon>
        <taxon>Exobasidiomycetes</taxon>
        <taxon>Ceraceosorales</taxon>
        <taxon>Ceraceosoraceae</taxon>
        <taxon>Ceraceosorus</taxon>
    </lineage>
</organism>
<feature type="domain" description="Glycosyl hydrolase family 32 C-terminal" evidence="6">
    <location>
        <begin position="425"/>
        <end position="594"/>
    </location>
</feature>
<dbReference type="InterPro" id="IPR013320">
    <property type="entry name" value="ConA-like_dom_sf"/>
</dbReference>
<dbReference type="PANTHER" id="PTHR42800">
    <property type="entry name" value="EXOINULINASE INUD (AFU_ORTHOLOGUE AFUA_5G00480)"/>
    <property type="match status" value="1"/>
</dbReference>
<evidence type="ECO:0000256" key="3">
    <source>
        <dbReference type="ARBA" id="ARBA00023295"/>
    </source>
</evidence>
<dbReference type="GO" id="GO:0005987">
    <property type="term" value="P:sucrose catabolic process"/>
    <property type="evidence" value="ECO:0007669"/>
    <property type="project" value="TreeGrafter"/>
</dbReference>
<dbReference type="CDD" id="cd18621">
    <property type="entry name" value="GH32_XdINV-like"/>
    <property type="match status" value="1"/>
</dbReference>
<dbReference type="Proteomes" id="UP000054845">
    <property type="component" value="Unassembled WGS sequence"/>
</dbReference>
<keyword evidence="2 4" id="KW-0378">Hydrolase</keyword>
<proteinExistence type="inferred from homology"/>
<evidence type="ECO:0000259" key="6">
    <source>
        <dbReference type="Pfam" id="PF08244"/>
    </source>
</evidence>
<evidence type="ECO:0000313" key="8">
    <source>
        <dbReference type="Proteomes" id="UP000054845"/>
    </source>
</evidence>
<dbReference type="AlphaFoldDB" id="A0A0P1B919"/>
<dbReference type="SMART" id="SM00640">
    <property type="entry name" value="Glyco_32"/>
    <property type="match status" value="1"/>
</dbReference>
<keyword evidence="3 4" id="KW-0326">Glycosidase</keyword>
<dbReference type="EMBL" id="CCYA01000065">
    <property type="protein sequence ID" value="CEH11804.1"/>
    <property type="molecule type" value="Genomic_DNA"/>
</dbReference>
<dbReference type="Pfam" id="PF08244">
    <property type="entry name" value="Glyco_hydro_32C"/>
    <property type="match status" value="1"/>
</dbReference>
<dbReference type="Gene3D" id="2.115.10.20">
    <property type="entry name" value="Glycosyl hydrolase domain, family 43"/>
    <property type="match status" value="1"/>
</dbReference>
<dbReference type="InterPro" id="IPR013189">
    <property type="entry name" value="Glyco_hydro_32_C"/>
</dbReference>
<dbReference type="Gene3D" id="2.60.120.560">
    <property type="entry name" value="Exo-inulinase, domain 1"/>
    <property type="match status" value="1"/>
</dbReference>